<dbReference type="Pfam" id="PF07690">
    <property type="entry name" value="MFS_1"/>
    <property type="match status" value="1"/>
</dbReference>
<dbReference type="SUPFAM" id="SSF103473">
    <property type="entry name" value="MFS general substrate transporter"/>
    <property type="match status" value="1"/>
</dbReference>
<feature type="transmembrane region" description="Helical" evidence="7">
    <location>
        <begin position="42"/>
        <end position="62"/>
    </location>
</feature>
<dbReference type="GO" id="GO:0005886">
    <property type="term" value="C:plasma membrane"/>
    <property type="evidence" value="ECO:0007669"/>
    <property type="project" value="UniProtKB-SubCell"/>
</dbReference>
<dbReference type="Proteomes" id="UP000256304">
    <property type="component" value="Unassembled WGS sequence"/>
</dbReference>
<comment type="caution">
    <text evidence="9">The sequence shown here is derived from an EMBL/GenBank/DDBJ whole genome shotgun (WGS) entry which is preliminary data.</text>
</comment>
<feature type="transmembrane region" description="Helical" evidence="7">
    <location>
        <begin position="367"/>
        <end position="388"/>
    </location>
</feature>
<keyword evidence="4 7" id="KW-0812">Transmembrane</keyword>
<evidence type="ECO:0000259" key="8">
    <source>
        <dbReference type="PROSITE" id="PS50850"/>
    </source>
</evidence>
<accession>A0A3D9Q0T2</accession>
<proteinExistence type="inferred from homology"/>
<feature type="transmembrane region" description="Helical" evidence="7">
    <location>
        <begin position="211"/>
        <end position="232"/>
    </location>
</feature>
<keyword evidence="3" id="KW-0813">Transport</keyword>
<sequence>MLRLVILGCIAYLVTGLGQLVIGSVMEPMVHAYGIEYSDGGQLVMHQFLGGMVGILFAPWLIAKRGKKFVLLLSIAFIIIPEFLYSLLPPWGVMLTIAPFAGIGLGMTEAVVGSLIIGYSGEKANTAMSRVETFFGVGALLIPFAGAALIQAGLWKLSFSFVGVLSFITFALWFFWWPKVLDRPAADAHASSGNAHGTVAATAAPQKSRMLITLAACALFFFVYVGLEMSYINYLPSLLVNTNHLPESSATLAISLFWGAMVVGRLIAGQIADRIGGAMYLIVTCFISAILFVLMTVFTGATSAFLLAFAVGFMMSGMFAIALVFANRATPGMTERTTSLLMACGGIGGGLLPKGTGWFLDQQGPDAVRWLFAGTALLLLAVILWAAASARKQATASSSAQSIAQTYN</sequence>
<feature type="transmembrane region" description="Helical" evidence="7">
    <location>
        <begin position="280"/>
        <end position="298"/>
    </location>
</feature>
<evidence type="ECO:0000256" key="2">
    <source>
        <dbReference type="ARBA" id="ARBA00008335"/>
    </source>
</evidence>
<evidence type="ECO:0000256" key="4">
    <source>
        <dbReference type="ARBA" id="ARBA00022692"/>
    </source>
</evidence>
<dbReference type="PROSITE" id="PS50850">
    <property type="entry name" value="MFS"/>
    <property type="match status" value="1"/>
</dbReference>
<evidence type="ECO:0000256" key="3">
    <source>
        <dbReference type="ARBA" id="ARBA00022448"/>
    </source>
</evidence>
<dbReference type="InterPro" id="IPR011701">
    <property type="entry name" value="MFS"/>
</dbReference>
<feature type="transmembrane region" description="Helical" evidence="7">
    <location>
        <begin position="338"/>
        <end position="355"/>
    </location>
</feature>
<reference evidence="9 10" key="1">
    <citation type="submission" date="2018-08" db="EMBL/GenBank/DDBJ databases">
        <title>Genomic Encyclopedia of Type Strains, Phase III (KMG-III): the genomes of soil and plant-associated and newly described type strains.</title>
        <authorList>
            <person name="Whitman W."/>
        </authorList>
    </citation>
    <scope>NUCLEOTIDE SEQUENCE [LARGE SCALE GENOMIC DNA]</scope>
    <source>
        <strain evidence="9 10">CGMCC 1.10966</strain>
    </source>
</reference>
<dbReference type="InterPro" id="IPR036259">
    <property type="entry name" value="MFS_trans_sf"/>
</dbReference>
<feature type="transmembrane region" description="Helical" evidence="7">
    <location>
        <begin position="69"/>
        <end position="88"/>
    </location>
</feature>
<dbReference type="InterPro" id="IPR020846">
    <property type="entry name" value="MFS_dom"/>
</dbReference>
<dbReference type="PANTHER" id="PTHR23514:SF3">
    <property type="entry name" value="BYPASS OF STOP CODON PROTEIN 6"/>
    <property type="match status" value="1"/>
</dbReference>
<dbReference type="InterPro" id="IPR051788">
    <property type="entry name" value="MFS_Transporter"/>
</dbReference>
<keyword evidence="10" id="KW-1185">Reference proteome</keyword>
<dbReference type="PANTHER" id="PTHR23514">
    <property type="entry name" value="BYPASS OF STOP CODON PROTEIN 6"/>
    <property type="match status" value="1"/>
</dbReference>
<name>A0A3D9Q0T2_9BACL</name>
<feature type="transmembrane region" description="Helical" evidence="7">
    <location>
        <begin position="131"/>
        <end position="151"/>
    </location>
</feature>
<evidence type="ECO:0000256" key="7">
    <source>
        <dbReference type="SAM" id="Phobius"/>
    </source>
</evidence>
<feature type="transmembrane region" description="Helical" evidence="7">
    <location>
        <begin position="157"/>
        <end position="176"/>
    </location>
</feature>
<evidence type="ECO:0000313" key="9">
    <source>
        <dbReference type="EMBL" id="REE56419.1"/>
    </source>
</evidence>
<evidence type="ECO:0000256" key="1">
    <source>
        <dbReference type="ARBA" id="ARBA00004651"/>
    </source>
</evidence>
<protein>
    <submittedName>
        <fullName evidence="9">FHS family glucose/mannose:H+ symporter-like MFS transporter</fullName>
    </submittedName>
</protein>
<keyword evidence="5 7" id="KW-1133">Transmembrane helix</keyword>
<evidence type="ECO:0000256" key="6">
    <source>
        <dbReference type="ARBA" id="ARBA00023136"/>
    </source>
</evidence>
<dbReference type="AlphaFoldDB" id="A0A3D9Q0T2"/>
<dbReference type="EMBL" id="QTTN01000060">
    <property type="protein sequence ID" value="REE56419.1"/>
    <property type="molecule type" value="Genomic_DNA"/>
</dbReference>
<keyword evidence="6 7" id="KW-0472">Membrane</keyword>
<dbReference type="GO" id="GO:0022857">
    <property type="term" value="F:transmembrane transporter activity"/>
    <property type="evidence" value="ECO:0007669"/>
    <property type="project" value="InterPro"/>
</dbReference>
<evidence type="ECO:0000313" key="10">
    <source>
        <dbReference type="Proteomes" id="UP000256304"/>
    </source>
</evidence>
<comment type="similarity">
    <text evidence="2">Belongs to the major facilitator superfamily.</text>
</comment>
<dbReference type="RefSeq" id="WP_116192551.1">
    <property type="nucleotide sequence ID" value="NZ_QTTN01000060.1"/>
</dbReference>
<feature type="transmembrane region" description="Helical" evidence="7">
    <location>
        <begin position="94"/>
        <end position="119"/>
    </location>
</feature>
<comment type="subcellular location">
    <subcellularLocation>
        <location evidence="1">Cell membrane</location>
        <topology evidence="1">Multi-pass membrane protein</topology>
    </subcellularLocation>
</comment>
<evidence type="ECO:0000256" key="5">
    <source>
        <dbReference type="ARBA" id="ARBA00022989"/>
    </source>
</evidence>
<feature type="domain" description="Major facilitator superfamily (MFS) profile" evidence="8">
    <location>
        <begin position="4"/>
        <end position="391"/>
    </location>
</feature>
<feature type="transmembrane region" description="Helical" evidence="7">
    <location>
        <begin position="252"/>
        <end position="268"/>
    </location>
</feature>
<gene>
    <name evidence="9" type="ORF">A8990_1607</name>
</gene>
<organism evidence="9 10">
    <name type="scientific">Paenibacillus taihuensis</name>
    <dbReference type="NCBI Taxonomy" id="1156355"/>
    <lineage>
        <taxon>Bacteria</taxon>
        <taxon>Bacillati</taxon>
        <taxon>Bacillota</taxon>
        <taxon>Bacilli</taxon>
        <taxon>Bacillales</taxon>
        <taxon>Paenibacillaceae</taxon>
        <taxon>Paenibacillus</taxon>
    </lineage>
</organism>
<dbReference type="OrthoDB" id="1674541at2"/>
<dbReference type="Gene3D" id="1.20.1250.20">
    <property type="entry name" value="MFS general substrate transporter like domains"/>
    <property type="match status" value="2"/>
</dbReference>
<feature type="transmembrane region" description="Helical" evidence="7">
    <location>
        <begin position="304"/>
        <end position="326"/>
    </location>
</feature>